<keyword evidence="1" id="KW-0812">Transmembrane</keyword>
<name>A0ABD6BLR6_9EURY</name>
<feature type="transmembrane region" description="Helical" evidence="1">
    <location>
        <begin position="7"/>
        <end position="27"/>
    </location>
</feature>
<protein>
    <submittedName>
        <fullName evidence="2">DUF6498-containing protein</fullName>
    </submittedName>
</protein>
<evidence type="ECO:0000313" key="2">
    <source>
        <dbReference type="EMBL" id="MFD1565926.1"/>
    </source>
</evidence>
<gene>
    <name evidence="2" type="ORF">ACFSAU_00320</name>
</gene>
<dbReference type="Pfam" id="PF20108">
    <property type="entry name" value="DUF6498"/>
    <property type="match status" value="1"/>
</dbReference>
<sequence length="255" mass="27169">MSSSRRAFLPTLVANALPLVGIALLDWRVAEVLAVYWLELATAFLAYGAAALFAARPVVLEGREAFFLPAVGRNTERAPKWECEPSPVDVPGPLPPIYPRNGRLVAATLFWGFGLLAVPLIAAPEAVDAALSLPLLGTTATMLGAHVLDLRREFFDEGQYEERSAHTVLEVPGRLLAFASIYVALAAAVGGGGLLFILALLYEAGVTVPDSDAGVLFGASMIAGKLLAEWGRFDAARADEPGWLGTWFQPEKPEA</sequence>
<keyword evidence="3" id="KW-1185">Reference proteome</keyword>
<feature type="transmembrane region" description="Helical" evidence="1">
    <location>
        <begin position="175"/>
        <end position="202"/>
    </location>
</feature>
<organism evidence="2 3">
    <name type="scientific">Halolamina litorea</name>
    <dbReference type="NCBI Taxonomy" id="1515593"/>
    <lineage>
        <taxon>Archaea</taxon>
        <taxon>Methanobacteriati</taxon>
        <taxon>Methanobacteriota</taxon>
        <taxon>Stenosarchaea group</taxon>
        <taxon>Halobacteria</taxon>
        <taxon>Halobacteriales</taxon>
        <taxon>Haloferacaceae</taxon>
    </lineage>
</organism>
<dbReference type="InterPro" id="IPR045466">
    <property type="entry name" value="DUF6498"/>
</dbReference>
<feature type="transmembrane region" description="Helical" evidence="1">
    <location>
        <begin position="104"/>
        <end position="123"/>
    </location>
</feature>
<dbReference type="AlphaFoldDB" id="A0ABD6BLR6"/>
<feature type="transmembrane region" description="Helical" evidence="1">
    <location>
        <begin position="33"/>
        <end position="55"/>
    </location>
</feature>
<dbReference type="EMBL" id="JBHUCZ010000001">
    <property type="protein sequence ID" value="MFD1565926.1"/>
    <property type="molecule type" value="Genomic_DNA"/>
</dbReference>
<keyword evidence="1" id="KW-0472">Membrane</keyword>
<evidence type="ECO:0000256" key="1">
    <source>
        <dbReference type="SAM" id="Phobius"/>
    </source>
</evidence>
<accession>A0ABD6BLR6</accession>
<dbReference type="RefSeq" id="WP_267645168.1">
    <property type="nucleotide sequence ID" value="NZ_JANHGR010000001.1"/>
</dbReference>
<keyword evidence="1" id="KW-1133">Transmembrane helix</keyword>
<evidence type="ECO:0000313" key="3">
    <source>
        <dbReference type="Proteomes" id="UP001597139"/>
    </source>
</evidence>
<dbReference type="Proteomes" id="UP001597139">
    <property type="component" value="Unassembled WGS sequence"/>
</dbReference>
<comment type="caution">
    <text evidence="2">The sequence shown here is derived from an EMBL/GenBank/DDBJ whole genome shotgun (WGS) entry which is preliminary data.</text>
</comment>
<proteinExistence type="predicted"/>
<reference evidence="2 3" key="1">
    <citation type="journal article" date="2019" name="Int. J. Syst. Evol. Microbiol.">
        <title>The Global Catalogue of Microorganisms (GCM) 10K type strain sequencing project: providing services to taxonomists for standard genome sequencing and annotation.</title>
        <authorList>
            <consortium name="The Broad Institute Genomics Platform"/>
            <consortium name="The Broad Institute Genome Sequencing Center for Infectious Disease"/>
            <person name="Wu L."/>
            <person name="Ma J."/>
        </authorList>
    </citation>
    <scope>NUCLEOTIDE SEQUENCE [LARGE SCALE GENOMIC DNA]</scope>
    <source>
        <strain evidence="2 3">CGMCC 1.12859</strain>
    </source>
</reference>